<keyword evidence="2" id="KW-1185">Reference proteome</keyword>
<sequence>MFGDEDGIQTAGKTAAVRGGAMLGKLPEFDPDGDNCDVFFERFECFAAANDIAEDKKLQVLLTSIGEKAYVTLRSLLLPKTPTQETYDVVIATLKKHYTPKCSVVTERYFERSFDL</sequence>
<proteinExistence type="predicted"/>
<evidence type="ECO:0000313" key="2">
    <source>
        <dbReference type="Proteomes" id="UP000821866"/>
    </source>
</evidence>
<dbReference type="Proteomes" id="UP000821866">
    <property type="component" value="Unassembled WGS sequence"/>
</dbReference>
<organism evidence="1 2">
    <name type="scientific">Rhipicephalus microplus</name>
    <name type="common">Cattle tick</name>
    <name type="synonym">Boophilus microplus</name>
    <dbReference type="NCBI Taxonomy" id="6941"/>
    <lineage>
        <taxon>Eukaryota</taxon>
        <taxon>Metazoa</taxon>
        <taxon>Ecdysozoa</taxon>
        <taxon>Arthropoda</taxon>
        <taxon>Chelicerata</taxon>
        <taxon>Arachnida</taxon>
        <taxon>Acari</taxon>
        <taxon>Parasitiformes</taxon>
        <taxon>Ixodida</taxon>
        <taxon>Ixodoidea</taxon>
        <taxon>Ixodidae</taxon>
        <taxon>Rhipicephalinae</taxon>
        <taxon>Rhipicephalus</taxon>
        <taxon>Boophilus</taxon>
    </lineage>
</organism>
<comment type="caution">
    <text evidence="1">The sequence shown here is derived from an EMBL/GenBank/DDBJ whole genome shotgun (WGS) entry which is preliminary data.</text>
</comment>
<accession>A0A9J6CZZ8</accession>
<protein>
    <submittedName>
        <fullName evidence="1">Uncharacterized protein</fullName>
    </submittedName>
</protein>
<reference evidence="1" key="2">
    <citation type="submission" date="2021-09" db="EMBL/GenBank/DDBJ databases">
        <authorList>
            <person name="Jia N."/>
            <person name="Wang J."/>
            <person name="Shi W."/>
            <person name="Du L."/>
            <person name="Sun Y."/>
            <person name="Zhan W."/>
            <person name="Jiang J."/>
            <person name="Wang Q."/>
            <person name="Zhang B."/>
            <person name="Ji P."/>
            <person name="Sakyi L.B."/>
            <person name="Cui X."/>
            <person name="Yuan T."/>
            <person name="Jiang B."/>
            <person name="Yang W."/>
            <person name="Lam T.T.-Y."/>
            <person name="Chang Q."/>
            <person name="Ding S."/>
            <person name="Wang X."/>
            <person name="Zhu J."/>
            <person name="Ruan X."/>
            <person name="Zhao L."/>
            <person name="Wei J."/>
            <person name="Que T."/>
            <person name="Du C."/>
            <person name="Cheng J."/>
            <person name="Dai P."/>
            <person name="Han X."/>
            <person name="Huang E."/>
            <person name="Gao Y."/>
            <person name="Liu J."/>
            <person name="Shao H."/>
            <person name="Ye R."/>
            <person name="Li L."/>
            <person name="Wei W."/>
            <person name="Wang X."/>
            <person name="Wang C."/>
            <person name="Huo Q."/>
            <person name="Li W."/>
            <person name="Guo W."/>
            <person name="Chen H."/>
            <person name="Chen S."/>
            <person name="Zhou L."/>
            <person name="Zhou L."/>
            <person name="Ni X."/>
            <person name="Tian J."/>
            <person name="Zhou Y."/>
            <person name="Sheng Y."/>
            <person name="Liu T."/>
            <person name="Pan Y."/>
            <person name="Xia L."/>
            <person name="Li J."/>
            <person name="Zhao F."/>
            <person name="Cao W."/>
        </authorList>
    </citation>
    <scope>NUCLEOTIDE SEQUENCE</scope>
    <source>
        <strain evidence="1">Rmic-2018</strain>
        <tissue evidence="1">Larvae</tissue>
    </source>
</reference>
<dbReference type="EMBL" id="JABSTU010004160">
    <property type="protein sequence ID" value="KAH7964179.1"/>
    <property type="molecule type" value="Genomic_DNA"/>
</dbReference>
<evidence type="ECO:0000313" key="1">
    <source>
        <dbReference type="EMBL" id="KAH7964179.1"/>
    </source>
</evidence>
<name>A0A9J6CZZ8_RHIMP</name>
<gene>
    <name evidence="1" type="ORF">HPB51_027583</name>
</gene>
<dbReference type="VEuPathDB" id="VectorBase:LOC119173711"/>
<reference evidence="1" key="1">
    <citation type="journal article" date="2020" name="Cell">
        <title>Large-Scale Comparative Analyses of Tick Genomes Elucidate Their Genetic Diversity and Vector Capacities.</title>
        <authorList>
            <consortium name="Tick Genome and Microbiome Consortium (TIGMIC)"/>
            <person name="Jia N."/>
            <person name="Wang J."/>
            <person name="Shi W."/>
            <person name="Du L."/>
            <person name="Sun Y."/>
            <person name="Zhan W."/>
            <person name="Jiang J.F."/>
            <person name="Wang Q."/>
            <person name="Zhang B."/>
            <person name="Ji P."/>
            <person name="Bell-Sakyi L."/>
            <person name="Cui X.M."/>
            <person name="Yuan T.T."/>
            <person name="Jiang B.G."/>
            <person name="Yang W.F."/>
            <person name="Lam T.T."/>
            <person name="Chang Q.C."/>
            <person name="Ding S.J."/>
            <person name="Wang X.J."/>
            <person name="Zhu J.G."/>
            <person name="Ruan X.D."/>
            <person name="Zhao L."/>
            <person name="Wei J.T."/>
            <person name="Ye R.Z."/>
            <person name="Que T.C."/>
            <person name="Du C.H."/>
            <person name="Zhou Y.H."/>
            <person name="Cheng J.X."/>
            <person name="Dai P.F."/>
            <person name="Guo W.B."/>
            <person name="Han X.H."/>
            <person name="Huang E.J."/>
            <person name="Li L.F."/>
            <person name="Wei W."/>
            <person name="Gao Y.C."/>
            <person name="Liu J.Z."/>
            <person name="Shao H.Z."/>
            <person name="Wang X."/>
            <person name="Wang C.C."/>
            <person name="Yang T.C."/>
            <person name="Huo Q.B."/>
            <person name="Li W."/>
            <person name="Chen H.Y."/>
            <person name="Chen S.E."/>
            <person name="Zhou L.G."/>
            <person name="Ni X.B."/>
            <person name="Tian J.H."/>
            <person name="Sheng Y."/>
            <person name="Liu T."/>
            <person name="Pan Y.S."/>
            <person name="Xia L.Y."/>
            <person name="Li J."/>
            <person name="Zhao F."/>
            <person name="Cao W.C."/>
        </authorList>
    </citation>
    <scope>NUCLEOTIDE SEQUENCE</scope>
    <source>
        <strain evidence="1">Rmic-2018</strain>
    </source>
</reference>
<dbReference type="AlphaFoldDB" id="A0A9J6CZZ8"/>